<evidence type="ECO:0000256" key="5">
    <source>
        <dbReference type="ARBA" id="ARBA00023040"/>
    </source>
</evidence>
<dbReference type="AlphaFoldDB" id="A0A9X6RKA4"/>
<dbReference type="GO" id="GO:0007218">
    <property type="term" value="P:neuropeptide signaling pathway"/>
    <property type="evidence" value="ECO:0007669"/>
    <property type="project" value="TreeGrafter"/>
</dbReference>
<dbReference type="Gene3D" id="1.20.1070.10">
    <property type="entry name" value="Rhodopsin 7-helix transmembrane proteins"/>
    <property type="match status" value="1"/>
</dbReference>
<dbReference type="PRINTS" id="PR00237">
    <property type="entry name" value="GPCRRHODOPSN"/>
</dbReference>
<name>A0A9X6RKA4_HYPEX</name>
<feature type="domain" description="G-protein coupled receptors family 1 profile" evidence="10">
    <location>
        <begin position="53"/>
        <end position="308"/>
    </location>
</feature>
<evidence type="ECO:0000256" key="1">
    <source>
        <dbReference type="ARBA" id="ARBA00004651"/>
    </source>
</evidence>
<dbReference type="GO" id="GO:0042923">
    <property type="term" value="F:neuropeptide binding"/>
    <property type="evidence" value="ECO:0007669"/>
    <property type="project" value="TreeGrafter"/>
</dbReference>
<evidence type="ECO:0000256" key="3">
    <source>
        <dbReference type="ARBA" id="ARBA00022692"/>
    </source>
</evidence>
<feature type="transmembrane region" description="Helical" evidence="9">
    <location>
        <begin position="40"/>
        <end position="62"/>
    </location>
</feature>
<dbReference type="PROSITE" id="PS50262">
    <property type="entry name" value="G_PROTEIN_RECEP_F1_2"/>
    <property type="match status" value="1"/>
</dbReference>
<keyword evidence="5" id="KW-0297">G-protein coupled receptor</keyword>
<dbReference type="GO" id="GO:0043005">
    <property type="term" value="C:neuron projection"/>
    <property type="evidence" value="ECO:0007669"/>
    <property type="project" value="TreeGrafter"/>
</dbReference>
<keyword evidence="2" id="KW-1003">Cell membrane</keyword>
<proteinExistence type="predicted"/>
<evidence type="ECO:0000259" key="10">
    <source>
        <dbReference type="PROSITE" id="PS50262"/>
    </source>
</evidence>
<dbReference type="Proteomes" id="UP000192578">
    <property type="component" value="Unassembled WGS sequence"/>
</dbReference>
<feature type="transmembrane region" description="Helical" evidence="9">
    <location>
        <begin position="211"/>
        <end position="235"/>
    </location>
</feature>
<dbReference type="SUPFAM" id="SSF81321">
    <property type="entry name" value="Family A G protein-coupled receptor-like"/>
    <property type="match status" value="1"/>
</dbReference>
<reference evidence="12" key="1">
    <citation type="submission" date="2017-01" db="EMBL/GenBank/DDBJ databases">
        <title>Comparative genomics of anhydrobiosis in the tardigrade Hypsibius dujardini.</title>
        <authorList>
            <person name="Yoshida Y."/>
            <person name="Koutsovoulos G."/>
            <person name="Laetsch D."/>
            <person name="Stevens L."/>
            <person name="Kumar S."/>
            <person name="Horikawa D."/>
            <person name="Ishino K."/>
            <person name="Komine S."/>
            <person name="Tomita M."/>
            <person name="Blaxter M."/>
            <person name="Arakawa K."/>
        </authorList>
    </citation>
    <scope>NUCLEOTIDE SEQUENCE [LARGE SCALE GENOMIC DNA]</scope>
    <source>
        <strain evidence="12">Z151</strain>
    </source>
</reference>
<feature type="transmembrane region" description="Helical" evidence="9">
    <location>
        <begin position="74"/>
        <end position="94"/>
    </location>
</feature>
<protein>
    <recommendedName>
        <fullName evidence="10">G-protein coupled receptors family 1 profile domain-containing protein</fullName>
    </recommendedName>
</protein>
<evidence type="ECO:0000313" key="11">
    <source>
        <dbReference type="EMBL" id="OWA50869.1"/>
    </source>
</evidence>
<evidence type="ECO:0000256" key="4">
    <source>
        <dbReference type="ARBA" id="ARBA00022989"/>
    </source>
</evidence>
<dbReference type="InterPro" id="IPR000276">
    <property type="entry name" value="GPCR_Rhodpsn"/>
</dbReference>
<organism evidence="11 12">
    <name type="scientific">Hypsibius exemplaris</name>
    <name type="common">Freshwater tardigrade</name>
    <dbReference type="NCBI Taxonomy" id="2072580"/>
    <lineage>
        <taxon>Eukaryota</taxon>
        <taxon>Metazoa</taxon>
        <taxon>Ecdysozoa</taxon>
        <taxon>Tardigrada</taxon>
        <taxon>Eutardigrada</taxon>
        <taxon>Parachela</taxon>
        <taxon>Hypsibioidea</taxon>
        <taxon>Hypsibiidae</taxon>
        <taxon>Hypsibius</taxon>
    </lineage>
</organism>
<evidence type="ECO:0000256" key="6">
    <source>
        <dbReference type="ARBA" id="ARBA00023136"/>
    </source>
</evidence>
<dbReference type="Pfam" id="PF00001">
    <property type="entry name" value="7tm_1"/>
    <property type="match status" value="1"/>
</dbReference>
<comment type="subcellular location">
    <subcellularLocation>
        <location evidence="1">Cell membrane</location>
        <topology evidence="1">Multi-pass membrane protein</topology>
    </subcellularLocation>
</comment>
<evidence type="ECO:0000256" key="8">
    <source>
        <dbReference type="ARBA" id="ARBA00023224"/>
    </source>
</evidence>
<dbReference type="OrthoDB" id="2101615at2759"/>
<dbReference type="GO" id="GO:0005886">
    <property type="term" value="C:plasma membrane"/>
    <property type="evidence" value="ECO:0007669"/>
    <property type="project" value="UniProtKB-SubCell"/>
</dbReference>
<feature type="transmembrane region" description="Helical" evidence="9">
    <location>
        <begin position="114"/>
        <end position="135"/>
    </location>
</feature>
<keyword evidence="6 9" id="KW-0472">Membrane</keyword>
<keyword evidence="12" id="KW-1185">Reference proteome</keyword>
<keyword evidence="7" id="KW-0675">Receptor</keyword>
<evidence type="ECO:0000313" key="12">
    <source>
        <dbReference type="Proteomes" id="UP000192578"/>
    </source>
</evidence>
<evidence type="ECO:0000256" key="7">
    <source>
        <dbReference type="ARBA" id="ARBA00023170"/>
    </source>
</evidence>
<dbReference type="GO" id="GO:0004930">
    <property type="term" value="F:G protein-coupled receptor activity"/>
    <property type="evidence" value="ECO:0007669"/>
    <property type="project" value="UniProtKB-KW"/>
</dbReference>
<feature type="transmembrane region" description="Helical" evidence="9">
    <location>
        <begin position="294"/>
        <end position="312"/>
    </location>
</feature>
<feature type="transmembrane region" description="Helical" evidence="9">
    <location>
        <begin position="260"/>
        <end position="282"/>
    </location>
</feature>
<accession>A0A9X6RKA4</accession>
<sequence>MSSVPRDINGTALPIGTNVTCPNNVTIIIPIAAPIWTSRALFYLLICIIGFICNGSTLLMILCDRQHRTASFNVYIIILLSTNLLASMVQYPLAVMYERHRQIYYYIGKPAWSVYLYCQNVLTTVMVNIHAIMAANRMWAILFPVSYRSHHSRKLALITCLVAWVYVHIVEGGFVVIAILDMYYLQTDLKKFGCKIRPSQAVLDWATVSDLLVFAIPVVFVIVSFPVVVVVRLKYQRQVFLERRRGLAPPVSVRRSSSKFVVLTVLTLCVAVFYAPQIFFYLRSDFTGVFGQTWFLYTCQAMVDPILFVLALEPLRLSAVRLLTCRGSTRVQAANQ</sequence>
<keyword evidence="4 9" id="KW-1133">Transmembrane helix</keyword>
<evidence type="ECO:0000256" key="2">
    <source>
        <dbReference type="ARBA" id="ARBA00022475"/>
    </source>
</evidence>
<feature type="transmembrane region" description="Helical" evidence="9">
    <location>
        <begin position="155"/>
        <end position="180"/>
    </location>
</feature>
<dbReference type="InterPro" id="IPR017452">
    <property type="entry name" value="GPCR_Rhodpsn_7TM"/>
</dbReference>
<comment type="caution">
    <text evidence="11">The sequence shown here is derived from an EMBL/GenBank/DDBJ whole genome shotgun (WGS) entry which is preliminary data.</text>
</comment>
<gene>
    <name evidence="11" type="ORF">BV898_15372</name>
</gene>
<dbReference type="PANTHER" id="PTHR24229:SF40">
    <property type="entry name" value="ALLATOSTATIN C RECEPTOR 1-RELATED"/>
    <property type="match status" value="1"/>
</dbReference>
<dbReference type="PANTHER" id="PTHR24229">
    <property type="entry name" value="NEUROPEPTIDES RECEPTOR"/>
    <property type="match status" value="1"/>
</dbReference>
<dbReference type="EMBL" id="MTYJ01000206">
    <property type="protein sequence ID" value="OWA50869.1"/>
    <property type="molecule type" value="Genomic_DNA"/>
</dbReference>
<evidence type="ECO:0000256" key="9">
    <source>
        <dbReference type="SAM" id="Phobius"/>
    </source>
</evidence>
<keyword evidence="8" id="KW-0807">Transducer</keyword>
<keyword evidence="3 9" id="KW-0812">Transmembrane</keyword>